<dbReference type="RefSeq" id="WP_025066607.1">
    <property type="nucleotide sequence ID" value="NZ_CP013195.1"/>
</dbReference>
<organism evidence="6 7">
    <name type="scientific">Hoylesella enoeca</name>
    <dbReference type="NCBI Taxonomy" id="76123"/>
    <lineage>
        <taxon>Bacteria</taxon>
        <taxon>Pseudomonadati</taxon>
        <taxon>Bacteroidota</taxon>
        <taxon>Bacteroidia</taxon>
        <taxon>Bacteroidales</taxon>
        <taxon>Prevotellaceae</taxon>
        <taxon>Hoylesella</taxon>
    </lineage>
</organism>
<dbReference type="KEGG" id="peo:AS203_06720"/>
<dbReference type="SFLD" id="SFLDG01129">
    <property type="entry name" value="C1.5:_HAD__Beta-PGM__Phosphata"/>
    <property type="match status" value="1"/>
</dbReference>
<dbReference type="EMBL" id="CP013195">
    <property type="protein sequence ID" value="ALO48808.1"/>
    <property type="molecule type" value="Genomic_DNA"/>
</dbReference>
<keyword evidence="5" id="KW-0119">Carbohydrate metabolism</keyword>
<keyword evidence="3" id="KW-0479">Metal-binding</keyword>
<evidence type="ECO:0000256" key="1">
    <source>
        <dbReference type="ARBA" id="ARBA00001946"/>
    </source>
</evidence>
<reference evidence="7" key="1">
    <citation type="submission" date="2015-11" db="EMBL/GenBank/DDBJ databases">
        <authorList>
            <person name="Holder M.E."/>
            <person name="Ajami N.J."/>
            <person name="Petrosino J.F."/>
        </authorList>
    </citation>
    <scope>NUCLEOTIDE SEQUENCE [LARGE SCALE GENOMIC DNA]</scope>
    <source>
        <strain evidence="7">F0113</strain>
    </source>
</reference>
<proteinExistence type="inferred from homology"/>
<dbReference type="PANTHER" id="PTHR46193:SF18">
    <property type="entry name" value="HEXITOL PHOSPHATASE B"/>
    <property type="match status" value="1"/>
</dbReference>
<dbReference type="InterPro" id="IPR051600">
    <property type="entry name" value="Beta-PGM-like"/>
</dbReference>
<dbReference type="InterPro" id="IPR023214">
    <property type="entry name" value="HAD_sf"/>
</dbReference>
<dbReference type="Proteomes" id="UP000056252">
    <property type="component" value="Chromosome"/>
</dbReference>
<evidence type="ECO:0000256" key="5">
    <source>
        <dbReference type="ARBA" id="ARBA00023277"/>
    </source>
</evidence>
<gene>
    <name evidence="6" type="ORF">AS203_06720</name>
</gene>
<dbReference type="InterPro" id="IPR041492">
    <property type="entry name" value="HAD_2"/>
</dbReference>
<dbReference type="GO" id="GO:0046872">
    <property type="term" value="F:metal ion binding"/>
    <property type="evidence" value="ECO:0007669"/>
    <property type="project" value="UniProtKB-KW"/>
</dbReference>
<accession>A0A0S2KKI3</accession>
<evidence type="ECO:0000256" key="3">
    <source>
        <dbReference type="ARBA" id="ARBA00022723"/>
    </source>
</evidence>
<dbReference type="InterPro" id="IPR006439">
    <property type="entry name" value="HAD-SF_hydro_IA"/>
</dbReference>
<dbReference type="InterPro" id="IPR023198">
    <property type="entry name" value="PGP-like_dom2"/>
</dbReference>
<keyword evidence="7" id="KW-1185">Reference proteome</keyword>
<sequence>MYKVALFDLDGVVFNTEPLYTQFWSEIFRKYYPKQPDLAECIKGQTLTQIYEKYFQDREEVQREITQKLDAFEREMNFRYIRGFEMFLSDLKRRGIRCAVVTSSNRVKMENVYRKRPEFKEMFDRILTAEDFAKSKPDPDGYLKGAEWFDAMPSECIGFEDSFNGLKAVRAAGMTVVGLATTNPASEIVPLSDVVISDYADLDFEKLCNLLSGSH</sequence>
<dbReference type="GO" id="GO:0003824">
    <property type="term" value="F:catalytic activity"/>
    <property type="evidence" value="ECO:0007669"/>
    <property type="project" value="UniProtKB-ARBA"/>
</dbReference>
<dbReference type="SUPFAM" id="SSF56784">
    <property type="entry name" value="HAD-like"/>
    <property type="match status" value="1"/>
</dbReference>
<comment type="similarity">
    <text evidence="2">Belongs to the HAD-like hydrolase superfamily. CbbY/CbbZ/Gph/YieH family.</text>
</comment>
<evidence type="ECO:0000256" key="2">
    <source>
        <dbReference type="ARBA" id="ARBA00006171"/>
    </source>
</evidence>
<dbReference type="OrthoDB" id="9797743at2"/>
<dbReference type="Gene3D" id="1.10.150.240">
    <property type="entry name" value="Putative phosphatase, domain 2"/>
    <property type="match status" value="1"/>
</dbReference>
<dbReference type="InterPro" id="IPR036412">
    <property type="entry name" value="HAD-like_sf"/>
</dbReference>
<evidence type="ECO:0000256" key="4">
    <source>
        <dbReference type="ARBA" id="ARBA00022842"/>
    </source>
</evidence>
<dbReference type="PRINTS" id="PR00413">
    <property type="entry name" value="HADHALOGNASE"/>
</dbReference>
<dbReference type="Pfam" id="PF13419">
    <property type="entry name" value="HAD_2"/>
    <property type="match status" value="1"/>
</dbReference>
<evidence type="ECO:0000313" key="7">
    <source>
        <dbReference type="Proteomes" id="UP000056252"/>
    </source>
</evidence>
<dbReference type="Gene3D" id="3.40.50.1000">
    <property type="entry name" value="HAD superfamily/HAD-like"/>
    <property type="match status" value="1"/>
</dbReference>
<dbReference type="PANTHER" id="PTHR46193">
    <property type="entry name" value="6-PHOSPHOGLUCONATE PHOSPHATASE"/>
    <property type="match status" value="1"/>
</dbReference>
<name>A0A0S2KKI3_9BACT</name>
<keyword evidence="4" id="KW-0460">Magnesium</keyword>
<protein>
    <submittedName>
        <fullName evidence="6">Phosphatase</fullName>
    </submittedName>
</protein>
<dbReference type="eggNOG" id="COG0637">
    <property type="taxonomic scope" value="Bacteria"/>
</dbReference>
<dbReference type="STRING" id="76123.AS203_06720"/>
<dbReference type="NCBIfam" id="TIGR01509">
    <property type="entry name" value="HAD-SF-IA-v3"/>
    <property type="match status" value="1"/>
</dbReference>
<evidence type="ECO:0000313" key="6">
    <source>
        <dbReference type="EMBL" id="ALO48808.1"/>
    </source>
</evidence>
<dbReference type="SFLD" id="SFLDS00003">
    <property type="entry name" value="Haloacid_Dehalogenase"/>
    <property type="match status" value="1"/>
</dbReference>
<dbReference type="AlphaFoldDB" id="A0A0S2KKI3"/>
<comment type="cofactor">
    <cofactor evidence="1">
        <name>Mg(2+)</name>
        <dbReference type="ChEBI" id="CHEBI:18420"/>
    </cofactor>
</comment>